<protein>
    <recommendedName>
        <fullName evidence="2">SCP domain-containing protein</fullName>
    </recommendedName>
</protein>
<dbReference type="PANTHER" id="PTHR10334">
    <property type="entry name" value="CYSTEINE-RICH SECRETORY PROTEIN-RELATED"/>
    <property type="match status" value="1"/>
</dbReference>
<evidence type="ECO:0000313" key="4">
    <source>
        <dbReference type="Proteomes" id="UP001176961"/>
    </source>
</evidence>
<feature type="signal peptide" evidence="1">
    <location>
        <begin position="1"/>
        <end position="19"/>
    </location>
</feature>
<dbReference type="InterPro" id="IPR014044">
    <property type="entry name" value="CAP_dom"/>
</dbReference>
<dbReference type="InterPro" id="IPR018244">
    <property type="entry name" value="Allrgn_V5/Tpx1_CS"/>
</dbReference>
<dbReference type="PRINTS" id="PR00837">
    <property type="entry name" value="V5TPXLIKE"/>
</dbReference>
<dbReference type="EMBL" id="CATQJL010000305">
    <property type="protein sequence ID" value="CAJ0602119.1"/>
    <property type="molecule type" value="Genomic_DNA"/>
</dbReference>
<evidence type="ECO:0000313" key="3">
    <source>
        <dbReference type="EMBL" id="CAJ0602119.1"/>
    </source>
</evidence>
<gene>
    <name evidence="3" type="ORF">CYNAS_LOCUS14102</name>
</gene>
<dbReference type="Pfam" id="PF00188">
    <property type="entry name" value="CAP"/>
    <property type="match status" value="3"/>
</dbReference>
<reference evidence="3" key="1">
    <citation type="submission" date="2023-07" db="EMBL/GenBank/DDBJ databases">
        <authorList>
            <consortium name="CYATHOMIX"/>
        </authorList>
    </citation>
    <scope>NUCLEOTIDE SEQUENCE</scope>
    <source>
        <strain evidence="3">N/A</strain>
    </source>
</reference>
<feature type="chain" id="PRO_5041407047" description="SCP domain-containing protein" evidence="1">
    <location>
        <begin position="20"/>
        <end position="652"/>
    </location>
</feature>
<comment type="caution">
    <text evidence="3">The sequence shown here is derived from an EMBL/GenBank/DDBJ whole genome shotgun (WGS) entry which is preliminary data.</text>
</comment>
<dbReference type="SUPFAM" id="SSF55797">
    <property type="entry name" value="PR-1-like"/>
    <property type="match status" value="3"/>
</dbReference>
<keyword evidence="1" id="KW-0732">Signal</keyword>
<keyword evidence="4" id="KW-1185">Reference proteome</keyword>
<dbReference type="InterPro" id="IPR001283">
    <property type="entry name" value="CRISP-related"/>
</dbReference>
<proteinExistence type="predicted"/>
<dbReference type="SMART" id="SM00198">
    <property type="entry name" value="SCP"/>
    <property type="match status" value="1"/>
</dbReference>
<dbReference type="CDD" id="cd05380">
    <property type="entry name" value="CAP_euk"/>
    <property type="match status" value="3"/>
</dbReference>
<organism evidence="3 4">
    <name type="scientific">Cylicocyclus nassatus</name>
    <name type="common">Nematode worm</name>
    <dbReference type="NCBI Taxonomy" id="53992"/>
    <lineage>
        <taxon>Eukaryota</taxon>
        <taxon>Metazoa</taxon>
        <taxon>Ecdysozoa</taxon>
        <taxon>Nematoda</taxon>
        <taxon>Chromadorea</taxon>
        <taxon>Rhabditida</taxon>
        <taxon>Rhabditina</taxon>
        <taxon>Rhabditomorpha</taxon>
        <taxon>Strongyloidea</taxon>
        <taxon>Strongylidae</taxon>
        <taxon>Cylicocyclus</taxon>
    </lineage>
</organism>
<accession>A0AA36M7H4</accession>
<dbReference type="GO" id="GO:0005576">
    <property type="term" value="C:extracellular region"/>
    <property type="evidence" value="ECO:0007669"/>
    <property type="project" value="InterPro"/>
</dbReference>
<sequence length="652" mass="72046">MQRLLGTALQLAIFVSVSSTPCPMNGSLALDETAVTEVLKAINTYRERLAKGEQKNGPEGTYLPKAAKIDPLEWSCDLEREAKAALVSINCSSDSPPTPTDRTGFFYYNFYFADDMFRRLYDMSIENVSFDALDIGSEYVTYAHSSKELRDYANLVRDTITKIGCAERVCWREVGIGGADTFLAYCLTDQPELKVSQKFGSEVVYRIATSTPLTTTDAASVTTTPADAAYCSGGLYTESEINCQILSFINHKRFELANGMQHNGHCGRLEDNTTKCDFLPRAKNMNKLTWSCDLERKALDALDNMNCTVWDARVDTGHGFAYFSEKGEFNTSDVIRGWVSGIDVKSLTSVSPEGVTYLVSRNGRYLLDYANLMRSTATKIGCAHRSCNDSGDSITIFYCITDQPDLKEGEKIYETGSGSCDCTNFCDPTGLCTVSRPAPTCIEAIFPKPSNEDPDTICAHGDMTDALRILMMDMHNIRRAQLARGHLKYSDNTLPSATNMNRLVWSCALEKEAHDHLAKCPTEGYIDPSCLSPVDNFYRAAITSDLSTFKEMTIKTIRVWWDVYQNYPNPGSSAVFTESLVGTPIESYTRMGWAQTREIGCSIAKCGDEYVLSCRYRPNGNIINNPMYNVGLVCSECYTFGAGSCGSGGLCG</sequence>
<evidence type="ECO:0000259" key="2">
    <source>
        <dbReference type="SMART" id="SM00198"/>
    </source>
</evidence>
<evidence type="ECO:0000256" key="1">
    <source>
        <dbReference type="SAM" id="SignalP"/>
    </source>
</evidence>
<dbReference type="AlphaFoldDB" id="A0AA36M7H4"/>
<feature type="domain" description="SCP" evidence="2">
    <location>
        <begin position="466"/>
        <end position="624"/>
    </location>
</feature>
<dbReference type="InterPro" id="IPR035940">
    <property type="entry name" value="CAP_sf"/>
</dbReference>
<name>A0AA36M7H4_CYLNA</name>
<dbReference type="Gene3D" id="3.40.33.10">
    <property type="entry name" value="CAP"/>
    <property type="match status" value="3"/>
</dbReference>
<dbReference type="Proteomes" id="UP001176961">
    <property type="component" value="Unassembled WGS sequence"/>
</dbReference>
<dbReference type="PROSITE" id="PS01010">
    <property type="entry name" value="CRISP_2"/>
    <property type="match status" value="1"/>
</dbReference>